<sequence>MGKYKSAYSPGAFSYFDDPENKQEAHNLGFEMLTQAGIVGVLLIGALYLWLLVTAYRARYPYSLAALIVLMIFSREHFMLRQSVFNLYMIVCALAVKNGSFTTSREKPQPN</sequence>
<dbReference type="EMBL" id="AZQQ01000065">
    <property type="protein sequence ID" value="KDD69807.1"/>
    <property type="molecule type" value="Genomic_DNA"/>
</dbReference>
<keyword evidence="1" id="KW-0812">Transmembrane</keyword>
<feature type="transmembrane region" description="Helical" evidence="1">
    <location>
        <begin position="32"/>
        <end position="53"/>
    </location>
</feature>
<keyword evidence="1" id="KW-1133">Transmembrane helix</keyword>
<feature type="transmembrane region" description="Helical" evidence="1">
    <location>
        <begin position="60"/>
        <end position="78"/>
    </location>
</feature>
<evidence type="ECO:0008006" key="4">
    <source>
        <dbReference type="Google" id="ProtNLM"/>
    </source>
</evidence>
<keyword evidence="1" id="KW-0472">Membrane</keyword>
<protein>
    <recommendedName>
        <fullName evidence="4">Polymerase</fullName>
    </recommendedName>
</protein>
<dbReference type="AlphaFoldDB" id="A0A059L649"/>
<organism evidence="2 3">
    <name type="scientific">Pseudomonas mandelii PD30</name>
    <dbReference type="NCBI Taxonomy" id="1419583"/>
    <lineage>
        <taxon>Bacteria</taxon>
        <taxon>Pseudomonadati</taxon>
        <taxon>Pseudomonadota</taxon>
        <taxon>Gammaproteobacteria</taxon>
        <taxon>Pseudomonadales</taxon>
        <taxon>Pseudomonadaceae</taxon>
        <taxon>Pseudomonas</taxon>
    </lineage>
</organism>
<name>A0A059L649_9PSED</name>
<evidence type="ECO:0000313" key="3">
    <source>
        <dbReference type="Proteomes" id="UP000026739"/>
    </source>
</evidence>
<comment type="caution">
    <text evidence="2">The sequence shown here is derived from an EMBL/GenBank/DDBJ whole genome shotgun (WGS) entry which is preliminary data.</text>
</comment>
<accession>A0A059L649</accession>
<dbReference type="Proteomes" id="UP000026739">
    <property type="component" value="Unassembled WGS sequence"/>
</dbReference>
<reference evidence="2 3" key="1">
    <citation type="submission" date="2013-12" db="EMBL/GenBank/DDBJ databases">
        <authorList>
            <person name="Formusa P.A."/>
            <person name="Habash M."/>
            <person name="Lee H."/>
            <person name="Trevors J.T."/>
        </authorList>
    </citation>
    <scope>NUCLEOTIDE SEQUENCE [LARGE SCALE GENOMIC DNA]</scope>
    <source>
        <strain evidence="2 3">PD30</strain>
    </source>
</reference>
<dbReference type="RefSeq" id="WP_033055782.1">
    <property type="nucleotide sequence ID" value="NZ_AZQQ01000065.1"/>
</dbReference>
<proteinExistence type="predicted"/>
<evidence type="ECO:0000256" key="1">
    <source>
        <dbReference type="SAM" id="Phobius"/>
    </source>
</evidence>
<evidence type="ECO:0000313" key="2">
    <source>
        <dbReference type="EMBL" id="KDD69807.1"/>
    </source>
</evidence>
<gene>
    <name evidence="2" type="ORF">V466_07725</name>
</gene>